<dbReference type="SUPFAM" id="SSF110857">
    <property type="entry name" value="Gamma-glutamyl cyclotransferase-like"/>
    <property type="match status" value="1"/>
</dbReference>
<organism evidence="2 3">
    <name type="scientific">Kibdelosporangium philippinense</name>
    <dbReference type="NCBI Taxonomy" id="211113"/>
    <lineage>
        <taxon>Bacteria</taxon>
        <taxon>Bacillati</taxon>
        <taxon>Actinomycetota</taxon>
        <taxon>Actinomycetes</taxon>
        <taxon>Pseudonocardiales</taxon>
        <taxon>Pseudonocardiaceae</taxon>
        <taxon>Kibdelosporangium</taxon>
    </lineage>
</organism>
<dbReference type="RefSeq" id="WP_233723691.1">
    <property type="nucleotide sequence ID" value="NZ_JAJVCN010000001.1"/>
</dbReference>
<feature type="domain" description="Gamma-glutamylcyclotransferase AIG2-like" evidence="1">
    <location>
        <begin position="17"/>
        <end position="119"/>
    </location>
</feature>
<evidence type="ECO:0000313" key="3">
    <source>
        <dbReference type="Proteomes" id="UP001521150"/>
    </source>
</evidence>
<proteinExistence type="predicted"/>
<evidence type="ECO:0000313" key="2">
    <source>
        <dbReference type="EMBL" id="MCE7002511.1"/>
    </source>
</evidence>
<name>A0ABS8Z3J5_9PSEU</name>
<keyword evidence="3" id="KW-1185">Reference proteome</keyword>
<sequence length="121" mass="13238">MLKRIGGTTTDTARLLSYGTLQQPDVQKSSFGRLLDGVPDTLPGHRTHWVTITDPDVIAASGSNRHTIVRPTGDDEDSVAGTVFTITTTELAAADDYEVDDYRRVLVRLSSGTEAWVYLSR</sequence>
<comment type="caution">
    <text evidence="2">The sequence shown here is derived from an EMBL/GenBank/DDBJ whole genome shotgun (WGS) entry which is preliminary data.</text>
</comment>
<dbReference type="Pfam" id="PF06094">
    <property type="entry name" value="GGACT"/>
    <property type="match status" value="1"/>
</dbReference>
<evidence type="ECO:0000259" key="1">
    <source>
        <dbReference type="Pfam" id="PF06094"/>
    </source>
</evidence>
<protein>
    <submittedName>
        <fullName evidence="2">Gamma-glutamylcyclotransferase</fullName>
    </submittedName>
</protein>
<dbReference type="InterPro" id="IPR036568">
    <property type="entry name" value="GGCT-like_sf"/>
</dbReference>
<dbReference type="Proteomes" id="UP001521150">
    <property type="component" value="Unassembled WGS sequence"/>
</dbReference>
<dbReference type="InterPro" id="IPR013024">
    <property type="entry name" value="GGCT-like"/>
</dbReference>
<dbReference type="InterPro" id="IPR009288">
    <property type="entry name" value="AIG2-like_dom"/>
</dbReference>
<dbReference type="EMBL" id="JAJVCN010000001">
    <property type="protein sequence ID" value="MCE7002511.1"/>
    <property type="molecule type" value="Genomic_DNA"/>
</dbReference>
<dbReference type="CDD" id="cd06661">
    <property type="entry name" value="GGCT_like"/>
    <property type="match status" value="1"/>
</dbReference>
<dbReference type="Gene3D" id="3.10.490.10">
    <property type="entry name" value="Gamma-glutamyl cyclotransferase-like"/>
    <property type="match status" value="1"/>
</dbReference>
<reference evidence="2 3" key="1">
    <citation type="submission" date="2021-12" db="EMBL/GenBank/DDBJ databases">
        <title>Genome sequence of Kibdelosporangium philippinense ATCC 49844.</title>
        <authorList>
            <person name="Fedorov E.A."/>
            <person name="Omeragic M."/>
            <person name="Shalygina K.F."/>
            <person name="Maclea K.S."/>
        </authorList>
    </citation>
    <scope>NUCLEOTIDE SEQUENCE [LARGE SCALE GENOMIC DNA]</scope>
    <source>
        <strain evidence="2 3">ATCC 49844</strain>
    </source>
</reference>
<accession>A0ABS8Z3J5</accession>
<gene>
    <name evidence="2" type="ORF">LWC34_06655</name>
</gene>